<comment type="caution">
    <text evidence="1">The sequence shown here is derived from an EMBL/GenBank/DDBJ whole genome shotgun (WGS) entry which is preliminary data.</text>
</comment>
<keyword evidence="2" id="KW-1185">Reference proteome</keyword>
<feature type="non-terminal residue" evidence="1">
    <location>
        <position position="1"/>
    </location>
</feature>
<protein>
    <submittedName>
        <fullName evidence="1">12078_t:CDS:1</fullName>
    </submittedName>
</protein>
<accession>A0ACA9Q074</accession>
<sequence length="92" mass="10036">IGTGSTAFMTIRILLDHGVQEDRIIFMTFLVARIGGIGVVRKAFPKVKIITGAIDNEVREIWRTDGAEGEGRKDWAIVPGLGDIGGFNVFFS</sequence>
<gene>
    <name evidence="1" type="ORF">ACOLOM_LOCUS11600</name>
</gene>
<name>A0ACA9Q074_9GLOM</name>
<evidence type="ECO:0000313" key="1">
    <source>
        <dbReference type="EMBL" id="CAG8730420.1"/>
    </source>
</evidence>
<dbReference type="EMBL" id="CAJVPT010042614">
    <property type="protein sequence ID" value="CAG8730420.1"/>
    <property type="molecule type" value="Genomic_DNA"/>
</dbReference>
<organism evidence="1 2">
    <name type="scientific">Acaulospora colombiana</name>
    <dbReference type="NCBI Taxonomy" id="27376"/>
    <lineage>
        <taxon>Eukaryota</taxon>
        <taxon>Fungi</taxon>
        <taxon>Fungi incertae sedis</taxon>
        <taxon>Mucoromycota</taxon>
        <taxon>Glomeromycotina</taxon>
        <taxon>Glomeromycetes</taxon>
        <taxon>Diversisporales</taxon>
        <taxon>Acaulosporaceae</taxon>
        <taxon>Acaulospora</taxon>
    </lineage>
</organism>
<dbReference type="Proteomes" id="UP000789525">
    <property type="component" value="Unassembled WGS sequence"/>
</dbReference>
<proteinExistence type="predicted"/>
<reference evidence="1" key="1">
    <citation type="submission" date="2021-06" db="EMBL/GenBank/DDBJ databases">
        <authorList>
            <person name="Kallberg Y."/>
            <person name="Tangrot J."/>
            <person name="Rosling A."/>
        </authorList>
    </citation>
    <scope>NUCLEOTIDE SEQUENCE</scope>
    <source>
        <strain evidence="1">CL356</strain>
    </source>
</reference>
<evidence type="ECO:0000313" key="2">
    <source>
        <dbReference type="Proteomes" id="UP000789525"/>
    </source>
</evidence>